<reference evidence="3 4" key="1">
    <citation type="journal article" date="2009" name="Stand. Genomic Sci.">
        <title>Complete genome sequence of Beutenbergia cavernae type strain (HKI 0122).</title>
        <authorList>
            <person name="Land M."/>
            <person name="Pukall R."/>
            <person name="Abt B."/>
            <person name="Goker M."/>
            <person name="Rohde M."/>
            <person name="Glavina Del Rio T."/>
            <person name="Tice H."/>
            <person name="Copeland A."/>
            <person name="Cheng J.F."/>
            <person name="Lucas S."/>
            <person name="Chen F."/>
            <person name="Nolan M."/>
            <person name="Bruce D."/>
            <person name="Goodwin L."/>
            <person name="Pitluck S."/>
            <person name="Ivanova N."/>
            <person name="Mavromatis K."/>
            <person name="Ovchinnikova G."/>
            <person name="Pati A."/>
            <person name="Chen A."/>
            <person name="Palaniappan K."/>
            <person name="Hauser L."/>
            <person name="Chang Y.J."/>
            <person name="Jefferies C.C."/>
            <person name="Saunders E."/>
            <person name="Brettin T."/>
            <person name="Detter J.C."/>
            <person name="Han C."/>
            <person name="Chain P."/>
            <person name="Bristow J."/>
            <person name="Eisen J.A."/>
            <person name="Markowitz V."/>
            <person name="Hugenholtz P."/>
            <person name="Kyrpides N.C."/>
            <person name="Klenk H.P."/>
            <person name="Lapidus A."/>
        </authorList>
    </citation>
    <scope>NUCLEOTIDE SEQUENCE [LARGE SCALE GENOMIC DNA]</scope>
    <source>
        <strain evidence="4">ATCC BAA-8 / DSM 12333 / NBRC 16432</strain>
    </source>
</reference>
<dbReference type="Proteomes" id="UP000007962">
    <property type="component" value="Chromosome"/>
</dbReference>
<dbReference type="ESTHER" id="beuc1-c5c1b7">
    <property type="family name" value="Duf_1023"/>
</dbReference>
<gene>
    <name evidence="3" type="ordered locus">Bcav_3284</name>
</gene>
<dbReference type="AlphaFoldDB" id="C5C1B7"/>
<dbReference type="OrthoDB" id="3259161at2"/>
<dbReference type="HOGENOM" id="CLU_025057_1_1_11"/>
<evidence type="ECO:0000256" key="1">
    <source>
        <dbReference type="SAM" id="MobiDB-lite"/>
    </source>
</evidence>
<keyword evidence="4" id="KW-1185">Reference proteome</keyword>
<organism evidence="3 4">
    <name type="scientific">Beutenbergia cavernae (strain ATCC BAA-8 / DSM 12333 / CCUG 43141 / JCM 11478 / NBRC 16432 / NCIMB 13614 / HKI 0122)</name>
    <dbReference type="NCBI Taxonomy" id="471853"/>
    <lineage>
        <taxon>Bacteria</taxon>
        <taxon>Bacillati</taxon>
        <taxon>Actinomycetota</taxon>
        <taxon>Actinomycetes</taxon>
        <taxon>Micrococcales</taxon>
        <taxon>Beutenbergiaceae</taxon>
        <taxon>Beutenbergia</taxon>
    </lineage>
</organism>
<dbReference type="RefSeq" id="WP_015883764.1">
    <property type="nucleotide sequence ID" value="NC_012669.1"/>
</dbReference>
<accession>C5C1B7</accession>
<evidence type="ECO:0000313" key="4">
    <source>
        <dbReference type="Proteomes" id="UP000007962"/>
    </source>
</evidence>
<dbReference type="STRING" id="471853.Bcav_3284"/>
<dbReference type="SUPFAM" id="SSF53474">
    <property type="entry name" value="alpha/beta-Hydrolases"/>
    <property type="match status" value="1"/>
</dbReference>
<name>C5C1B7_BEUC1</name>
<feature type="region of interest" description="Disordered" evidence="1">
    <location>
        <begin position="169"/>
        <end position="200"/>
    </location>
</feature>
<feature type="domain" description="DUF1023" evidence="2">
    <location>
        <begin position="308"/>
        <end position="489"/>
    </location>
</feature>
<dbReference type="EMBL" id="CP001618">
    <property type="protein sequence ID" value="ACQ81527.1"/>
    <property type="molecule type" value="Genomic_DNA"/>
</dbReference>
<dbReference type="InterPro" id="IPR010427">
    <property type="entry name" value="DUF1023"/>
</dbReference>
<evidence type="ECO:0000313" key="3">
    <source>
        <dbReference type="EMBL" id="ACQ81527.1"/>
    </source>
</evidence>
<sequence>MTVTLERLLSWDPTALGGAADALAGRRQTLLALQDEMDDGAPPPGWGGPAAGAARRTHGRLLDGLGDVVAEVAAVVTALDDAAESLGAARADLDEVLGLARGQGYDVDVSTGAVVDPESVSDAGAAGERSILAAEIEDRIEQALRTAAHADAELAGLLDRAARGALDGGPDLAASAQDGADAGRRDLLAPPEEARPGDAAGWWAGLTDGERTRVLAEHPEWVGNLDGIPGGVRDEANRSLIDDYRAELEAEAARLREDLADNVFGSLFTDADDRLAEVEGKLAGLDAVEATLARGGRQLLVLDPHDGDQLLAAVAVGDVDAADHVAVFTPGLDTTVGASLRGYDADMAALAQRAADEAERYGTGGTVATVAWLAYRAPQLDGSVLDVLGDERTSVASAQLAQRGGADLAEFLRGINASREHDPHLTALGHSYGSTTTGYALAEPTGVDDAAVFGSPGLGTSDAGYLAVPEGNLYRVEAKGDPVADLGRFGIDPSHLEGVRGLSAEEAALTGDDGCTLYSESTGHSGYLDASSTSQHNLAAVVGGAGDRLVYDDGRGAGDVLSWPVPGTY</sequence>
<dbReference type="KEGG" id="bcv:Bcav_3284"/>
<dbReference type="Pfam" id="PF06259">
    <property type="entry name" value="Abhydrolase_8"/>
    <property type="match status" value="1"/>
</dbReference>
<feature type="compositionally biased region" description="Basic and acidic residues" evidence="1">
    <location>
        <begin position="181"/>
        <end position="196"/>
    </location>
</feature>
<dbReference type="InterPro" id="IPR029058">
    <property type="entry name" value="AB_hydrolase_fold"/>
</dbReference>
<evidence type="ECO:0000259" key="2">
    <source>
        <dbReference type="Pfam" id="PF06259"/>
    </source>
</evidence>
<protein>
    <recommendedName>
        <fullName evidence="2">DUF1023 domain-containing protein</fullName>
    </recommendedName>
</protein>
<proteinExistence type="predicted"/>
<dbReference type="eggNOG" id="COG1071">
    <property type="taxonomic scope" value="Bacteria"/>
</dbReference>